<evidence type="ECO:0000313" key="1">
    <source>
        <dbReference type="EMBL" id="MFC4857256.1"/>
    </source>
</evidence>
<accession>A0ABV9S9A1</accession>
<keyword evidence="2" id="KW-1185">Reference proteome</keyword>
<protein>
    <recommendedName>
        <fullName evidence="3">ADP-ribosylglycohydrolase</fullName>
    </recommendedName>
</protein>
<proteinExistence type="predicted"/>
<organism evidence="1 2">
    <name type="scientific">Actinophytocola glycyrrhizae</name>
    <dbReference type="NCBI Taxonomy" id="2044873"/>
    <lineage>
        <taxon>Bacteria</taxon>
        <taxon>Bacillati</taxon>
        <taxon>Actinomycetota</taxon>
        <taxon>Actinomycetes</taxon>
        <taxon>Pseudonocardiales</taxon>
        <taxon>Pseudonocardiaceae</taxon>
    </lineage>
</organism>
<evidence type="ECO:0000313" key="2">
    <source>
        <dbReference type="Proteomes" id="UP001595859"/>
    </source>
</evidence>
<name>A0ABV9S9A1_9PSEU</name>
<comment type="caution">
    <text evidence="1">The sequence shown here is derived from an EMBL/GenBank/DDBJ whole genome shotgun (WGS) entry which is preliminary data.</text>
</comment>
<dbReference type="RefSeq" id="WP_378059244.1">
    <property type="nucleotide sequence ID" value="NZ_JBHSIS010000017.1"/>
</dbReference>
<dbReference type="EMBL" id="JBHSIS010000017">
    <property type="protein sequence ID" value="MFC4857256.1"/>
    <property type="molecule type" value="Genomic_DNA"/>
</dbReference>
<reference evidence="2" key="1">
    <citation type="journal article" date="2019" name="Int. J. Syst. Evol. Microbiol.">
        <title>The Global Catalogue of Microorganisms (GCM) 10K type strain sequencing project: providing services to taxonomists for standard genome sequencing and annotation.</title>
        <authorList>
            <consortium name="The Broad Institute Genomics Platform"/>
            <consortium name="The Broad Institute Genome Sequencing Center for Infectious Disease"/>
            <person name="Wu L."/>
            <person name="Ma J."/>
        </authorList>
    </citation>
    <scope>NUCLEOTIDE SEQUENCE [LARGE SCALE GENOMIC DNA]</scope>
    <source>
        <strain evidence="2">ZS-22-S1</strain>
    </source>
</reference>
<dbReference type="Proteomes" id="UP001595859">
    <property type="component" value="Unassembled WGS sequence"/>
</dbReference>
<sequence length="362" mass="37888">MDVAEWLTAAAAVTCDRGLAVAVLSADLAAGALSPVESDGAKAVLAQYHSVLGEARDDDRHRAIAAGYFRDLAGSRPWAVPGAGDETAGMALAVQVDVLATRVHGDPEPLTDAELDDAIETSLTVVNGFPPFRPDHLRAVSLLSELTRQRYTRTRDPADLLTAMVAAEDLGKANEPGTADFVTGLLLHAAATAEWAHTTNAPDNLDVLIGLLEGQLADARAHGLEADVLRAIVMVRGVRLELEGEDAESVSQAIDEALRAQNQDSSAEGLVNYAGLVVRQALAAPSDEAFQAAVSSARRAVEAGARHNTAVHAAALGTLSYALRARFEFRGELQDIASAVTAARQAASLLTASDPRFPEVPA</sequence>
<evidence type="ECO:0008006" key="3">
    <source>
        <dbReference type="Google" id="ProtNLM"/>
    </source>
</evidence>
<gene>
    <name evidence="1" type="ORF">ACFPCV_27485</name>
</gene>